<dbReference type="AlphaFoldDB" id="A0A0E3UPL2"/>
<gene>
    <name evidence="1" type="ORF">WQ53_15310</name>
</gene>
<evidence type="ECO:0000313" key="1">
    <source>
        <dbReference type="EMBL" id="AKC87935.1"/>
    </source>
</evidence>
<proteinExistence type="predicted"/>
<dbReference type="EMBL" id="CP011144">
    <property type="protein sequence ID" value="AKC87935.1"/>
    <property type="molecule type" value="Genomic_DNA"/>
</dbReference>
<evidence type="ECO:0000313" key="2">
    <source>
        <dbReference type="Proteomes" id="UP000033067"/>
    </source>
</evidence>
<dbReference type="PATRIC" id="fig|314722.6.peg.3315"/>
<dbReference type="Pfam" id="PF14247">
    <property type="entry name" value="DUF4344"/>
    <property type="match status" value="1"/>
</dbReference>
<dbReference type="Proteomes" id="UP000033067">
    <property type="component" value="Chromosome"/>
</dbReference>
<name>A0A0E3UPL2_9GAMM</name>
<evidence type="ECO:0008006" key="3">
    <source>
        <dbReference type="Google" id="ProtNLM"/>
    </source>
</evidence>
<dbReference type="InterPro" id="IPR025644">
    <property type="entry name" value="DUF4344"/>
</dbReference>
<protein>
    <recommendedName>
        <fullName evidence="3">Metallopeptidase</fullName>
    </recommendedName>
</protein>
<dbReference type="OrthoDB" id="935695at2"/>
<keyword evidence="2" id="KW-1185">Reference proteome</keyword>
<dbReference type="KEGG" id="psuw:WQ53_15310"/>
<organism evidence="1 2">
    <name type="scientific">Pseudoxanthomonas suwonensis</name>
    <dbReference type="NCBI Taxonomy" id="314722"/>
    <lineage>
        <taxon>Bacteria</taxon>
        <taxon>Pseudomonadati</taxon>
        <taxon>Pseudomonadota</taxon>
        <taxon>Gammaproteobacteria</taxon>
        <taxon>Lysobacterales</taxon>
        <taxon>Lysobacteraceae</taxon>
        <taxon>Pseudoxanthomonas</taxon>
    </lineage>
</organism>
<reference evidence="1 2" key="1">
    <citation type="journal article" date="2015" name="Genome Announc.">
        <title>Complete Genome Sequence of Pseudoxanthomonas suwonensis Strain J1, a Cellulose-Degrading Bacterium Isolated from Leaf- and Wood-Enriched Soil.</title>
        <authorList>
            <person name="Hou L."/>
            <person name="Jiang J."/>
            <person name="Xu Z."/>
            <person name="Zhou Y."/>
            <person name="Leung F.C."/>
        </authorList>
    </citation>
    <scope>NUCLEOTIDE SEQUENCE [LARGE SCALE GENOMIC DNA]</scope>
    <source>
        <strain evidence="1 2">J1</strain>
    </source>
</reference>
<sequence>MAVAIVGCASAPTSIALDPAAAPVGQRTVHRTPRSVVRATPAVRPAVPRFEYAYEPPQSADLKPIYAQVREADLWRQLPEVQAIDGMFVLPRPLRLVMAECGGAGALYRPAGTEVVLCYETLRALYERGQDQQRTLGLGEGYPLRYVRASMRFMVLHEIGHALVDLLDLPVTGRQEDAVDQLATILMLRFASGDETPEEVIDNMRLAANWLLSNSTGAYDLHAYADVHALGEQRYFNLQCMIFGTDPAGFADMVAARDLTPERAAGCEREMRQVVRAWLRLLLPYLAPGHEVYAEEAKRYLGWEG</sequence>
<accession>A0A0E3UPL2</accession>
<dbReference type="RefSeq" id="WP_052633550.1">
    <property type="nucleotide sequence ID" value="NZ_CP011144.1"/>
</dbReference>